<feature type="binding site" evidence="16">
    <location>
        <position position="208"/>
    </location>
    <ligand>
        <name>substrate</name>
    </ligand>
</feature>
<evidence type="ECO:0000256" key="10">
    <source>
        <dbReference type="ARBA" id="ARBA00022777"/>
    </source>
</evidence>
<keyword evidence="11 16" id="KW-0067">ATP-binding</keyword>
<evidence type="ECO:0000256" key="12">
    <source>
        <dbReference type="ARBA" id="ARBA00022958"/>
    </source>
</evidence>
<evidence type="ECO:0000256" key="8">
    <source>
        <dbReference type="ARBA" id="ARBA00022679"/>
    </source>
</evidence>
<evidence type="ECO:0000256" key="7">
    <source>
        <dbReference type="ARBA" id="ARBA00022490"/>
    </source>
</evidence>
<dbReference type="SUPFAM" id="SSF53067">
    <property type="entry name" value="Actin-like ATPase domain"/>
    <property type="match status" value="2"/>
</dbReference>
<keyword evidence="13 16" id="KW-0173">Coenzyme A biosynthesis</keyword>
<comment type="cofactor">
    <cofactor evidence="16">
        <name>NH4(+)</name>
        <dbReference type="ChEBI" id="CHEBI:28938"/>
    </cofactor>
    <cofactor evidence="16">
        <name>K(+)</name>
        <dbReference type="ChEBI" id="CHEBI:29103"/>
    </cofactor>
    <text evidence="16">A monovalent cation. Ammonium or potassium.</text>
</comment>
<evidence type="ECO:0000256" key="5">
    <source>
        <dbReference type="ARBA" id="ARBA00011738"/>
    </source>
</evidence>
<evidence type="ECO:0000256" key="4">
    <source>
        <dbReference type="ARBA" id="ARBA00005225"/>
    </source>
</evidence>
<keyword evidence="10 16" id="KW-0418">Kinase</keyword>
<name>A0ABZ2PZW5_9BURK</name>
<evidence type="ECO:0000256" key="11">
    <source>
        <dbReference type="ARBA" id="ARBA00022840"/>
    </source>
</evidence>
<dbReference type="CDD" id="cd24015">
    <property type="entry name" value="ASKHA_NBD_PanK-III"/>
    <property type="match status" value="1"/>
</dbReference>
<feature type="binding site" evidence="16">
    <location>
        <begin position="122"/>
        <end position="125"/>
    </location>
    <ligand>
        <name>substrate</name>
    </ligand>
</feature>
<dbReference type="Pfam" id="PF03309">
    <property type="entry name" value="Pan_kinase"/>
    <property type="match status" value="1"/>
</dbReference>
<comment type="function">
    <text evidence="16">Catalyzes the phosphorylation of pantothenate (Pan), the first step in CoA biosynthesis.</text>
</comment>
<organism evidence="17 18">
    <name type="scientific">Mycetohabitans rhizoxinica</name>
    <dbReference type="NCBI Taxonomy" id="412963"/>
    <lineage>
        <taxon>Bacteria</taxon>
        <taxon>Pseudomonadati</taxon>
        <taxon>Pseudomonadota</taxon>
        <taxon>Betaproteobacteria</taxon>
        <taxon>Burkholderiales</taxon>
        <taxon>Burkholderiaceae</taxon>
        <taxon>Mycetohabitans</taxon>
    </lineage>
</organism>
<feature type="binding site" evidence="16">
    <location>
        <begin position="18"/>
        <end position="25"/>
    </location>
    <ligand>
        <name>ATP</name>
        <dbReference type="ChEBI" id="CHEBI:30616"/>
    </ligand>
</feature>
<evidence type="ECO:0000256" key="16">
    <source>
        <dbReference type="HAMAP-Rule" id="MF_01274"/>
    </source>
</evidence>
<comment type="subunit">
    <text evidence="5 16">Homodimer.</text>
</comment>
<evidence type="ECO:0000313" key="17">
    <source>
        <dbReference type="EMBL" id="WXK40458.1"/>
    </source>
</evidence>
<keyword evidence="12 16" id="KW-0630">Potassium</keyword>
<dbReference type="NCBIfam" id="TIGR00671">
    <property type="entry name" value="baf"/>
    <property type="match status" value="1"/>
</dbReference>
<evidence type="ECO:0000256" key="3">
    <source>
        <dbReference type="ARBA" id="ARBA00004496"/>
    </source>
</evidence>
<comment type="pathway">
    <text evidence="4 16">Cofactor biosynthesis; coenzyme A biosynthesis; CoA from (R)-pantothenate: step 1/5.</text>
</comment>
<feature type="binding site" evidence="16">
    <location>
        <position position="148"/>
    </location>
    <ligand>
        <name>ATP</name>
        <dbReference type="ChEBI" id="CHEBI:30616"/>
    </ligand>
</feature>
<comment type="cofactor">
    <cofactor evidence="2">
        <name>K(+)</name>
        <dbReference type="ChEBI" id="CHEBI:29103"/>
    </cofactor>
</comment>
<comment type="caution">
    <text evidence="16">Lacks conserved residue(s) required for the propagation of feature annotation.</text>
</comment>
<feature type="active site" description="Proton acceptor" evidence="16">
    <location>
        <position position="124"/>
    </location>
</feature>
<comment type="catalytic activity">
    <reaction evidence="1 16">
        <text>(R)-pantothenate + ATP = (R)-4'-phosphopantothenate + ADP + H(+)</text>
        <dbReference type="Rhea" id="RHEA:16373"/>
        <dbReference type="ChEBI" id="CHEBI:10986"/>
        <dbReference type="ChEBI" id="CHEBI:15378"/>
        <dbReference type="ChEBI" id="CHEBI:29032"/>
        <dbReference type="ChEBI" id="CHEBI:30616"/>
        <dbReference type="ChEBI" id="CHEBI:456216"/>
        <dbReference type="EC" id="2.7.1.33"/>
    </reaction>
</comment>
<keyword evidence="18" id="KW-1185">Reference proteome</keyword>
<protein>
    <recommendedName>
        <fullName evidence="15 16">Type III pantothenate kinase</fullName>
        <ecNumber evidence="6 16">2.7.1.33</ecNumber>
    </recommendedName>
    <alternativeName>
        <fullName evidence="16">PanK-III</fullName>
    </alternativeName>
    <alternativeName>
        <fullName evidence="16">Pantothenic acid kinase</fullName>
    </alternativeName>
</protein>
<dbReference type="InterPro" id="IPR043129">
    <property type="entry name" value="ATPase_NBD"/>
</dbReference>
<dbReference type="InterPro" id="IPR004619">
    <property type="entry name" value="Type_III_PanK"/>
</dbReference>
<keyword evidence="8 16" id="KW-0808">Transferase</keyword>
<dbReference type="EMBL" id="CP062176">
    <property type="protein sequence ID" value="WXK40458.1"/>
    <property type="molecule type" value="Genomic_DNA"/>
</dbReference>
<dbReference type="Gene3D" id="3.30.420.40">
    <property type="match status" value="2"/>
</dbReference>
<evidence type="ECO:0000256" key="6">
    <source>
        <dbReference type="ARBA" id="ARBA00012102"/>
    </source>
</evidence>
<dbReference type="RefSeq" id="WP_237070963.1">
    <property type="nucleotide sequence ID" value="NZ_CP062176.1"/>
</dbReference>
<gene>
    <name evidence="16" type="primary">coaX</name>
    <name evidence="17" type="ORF">IHE29_14750</name>
</gene>
<dbReference type="GO" id="GO:0016301">
    <property type="term" value="F:kinase activity"/>
    <property type="evidence" value="ECO:0007669"/>
    <property type="project" value="UniProtKB-KW"/>
</dbReference>
<dbReference type="PANTHER" id="PTHR34265">
    <property type="entry name" value="TYPE III PANTOTHENATE KINASE"/>
    <property type="match status" value="1"/>
</dbReference>
<dbReference type="EC" id="2.7.1.33" evidence="6 16"/>
<evidence type="ECO:0000256" key="1">
    <source>
        <dbReference type="ARBA" id="ARBA00001206"/>
    </source>
</evidence>
<keyword evidence="7 16" id="KW-0963">Cytoplasm</keyword>
<evidence type="ECO:0000256" key="9">
    <source>
        <dbReference type="ARBA" id="ARBA00022741"/>
    </source>
</evidence>
<sequence length="286" mass="29886">MIDPDLTGTAGRHRLVIDAGNSRTKWALVHADGGLRQLGAFSHENPLDDAQGDVVARTAELQWDDLPTPADIWISNVAGQHVAARLSAMLDARWPGIARTTIVSRHSQCGVTNGYGEPAQLGTDRWAGMIGAHAAYPREHLLIVTLGTATTIEALRADGIFVGGLIAPGWSLMMRSLGEHTAQLPTLTPASARSALAGKPGLTFGTDTPASLCAGCALAQTGLIEHAYLTWRAELGGAPVRMVLGGGGADALAPALTVPHTRHDHLILSGLALIAQDEVATLRHSA</sequence>
<accession>A0ABZ2PZW5</accession>
<feature type="binding site" evidence="16">
    <location>
        <position position="115"/>
    </location>
    <ligand>
        <name>substrate</name>
    </ligand>
</feature>
<dbReference type="Proteomes" id="UP001493153">
    <property type="component" value="Chromosome"/>
</dbReference>
<reference evidence="17 18" key="1">
    <citation type="submission" date="2020-09" db="EMBL/GenBank/DDBJ databases">
        <title>Genome sequences of Mycetohabitans spp.</title>
        <authorList>
            <person name="Carter M.E."/>
            <person name="Carpenter S.C.D."/>
            <person name="Bogdanove A.J."/>
        </authorList>
    </citation>
    <scope>NUCLEOTIDE SEQUENCE [LARGE SCALE GENOMIC DNA]</scope>
    <source>
        <strain evidence="17 18">B12</strain>
    </source>
</reference>
<proteinExistence type="inferred from homology"/>
<comment type="subcellular location">
    <subcellularLocation>
        <location evidence="3 16">Cytoplasm</location>
    </subcellularLocation>
</comment>
<comment type="similarity">
    <text evidence="14 16">Belongs to the type III pantothenate kinase family.</text>
</comment>
<evidence type="ECO:0000313" key="18">
    <source>
        <dbReference type="Proteomes" id="UP001493153"/>
    </source>
</evidence>
<dbReference type="HAMAP" id="MF_01274">
    <property type="entry name" value="Pantothen_kinase_3"/>
    <property type="match status" value="1"/>
</dbReference>
<evidence type="ECO:0000256" key="15">
    <source>
        <dbReference type="ARBA" id="ARBA00040883"/>
    </source>
</evidence>
<dbReference type="PANTHER" id="PTHR34265:SF1">
    <property type="entry name" value="TYPE III PANTOTHENATE KINASE"/>
    <property type="match status" value="1"/>
</dbReference>
<evidence type="ECO:0000256" key="14">
    <source>
        <dbReference type="ARBA" id="ARBA00038036"/>
    </source>
</evidence>
<evidence type="ECO:0000256" key="2">
    <source>
        <dbReference type="ARBA" id="ARBA00001958"/>
    </source>
</evidence>
<evidence type="ECO:0000256" key="13">
    <source>
        <dbReference type="ARBA" id="ARBA00022993"/>
    </source>
</evidence>
<keyword evidence="9 16" id="KW-0547">Nucleotide-binding</keyword>